<dbReference type="EMBL" id="LK052945">
    <property type="protein sequence ID" value="CDR44988.1"/>
    <property type="molecule type" value="Genomic_DNA"/>
</dbReference>
<organism evidence="2">
    <name type="scientific">Rhodotorula toruloides</name>
    <name type="common">Yeast</name>
    <name type="synonym">Rhodosporidium toruloides</name>
    <dbReference type="NCBI Taxonomy" id="5286"/>
    <lineage>
        <taxon>Eukaryota</taxon>
        <taxon>Fungi</taxon>
        <taxon>Dikarya</taxon>
        <taxon>Basidiomycota</taxon>
        <taxon>Pucciniomycotina</taxon>
        <taxon>Microbotryomycetes</taxon>
        <taxon>Sporidiobolales</taxon>
        <taxon>Sporidiobolaceae</taxon>
        <taxon>Rhodotorula</taxon>
    </lineage>
</organism>
<feature type="compositionally biased region" description="Gly residues" evidence="1">
    <location>
        <begin position="1"/>
        <end position="16"/>
    </location>
</feature>
<feature type="compositionally biased region" description="Basic and acidic residues" evidence="1">
    <location>
        <begin position="372"/>
        <end position="381"/>
    </location>
</feature>
<dbReference type="AlphaFoldDB" id="A0A061BDF7"/>
<evidence type="ECO:0000313" key="2">
    <source>
        <dbReference type="EMBL" id="CDR44988.1"/>
    </source>
</evidence>
<dbReference type="OrthoDB" id="2524267at2759"/>
<feature type="region of interest" description="Disordered" evidence="1">
    <location>
        <begin position="371"/>
        <end position="402"/>
    </location>
</feature>
<evidence type="ECO:0000256" key="1">
    <source>
        <dbReference type="SAM" id="MobiDB-lite"/>
    </source>
</evidence>
<feature type="compositionally biased region" description="Basic and acidic residues" evidence="1">
    <location>
        <begin position="433"/>
        <end position="454"/>
    </location>
</feature>
<feature type="region of interest" description="Disordered" evidence="1">
    <location>
        <begin position="1"/>
        <end position="26"/>
    </location>
</feature>
<name>A0A061BDF7_RHOTO</name>
<feature type="region of interest" description="Disordered" evidence="1">
    <location>
        <begin position="433"/>
        <end position="470"/>
    </location>
</feature>
<accession>A0A061BDF7</accession>
<feature type="compositionally biased region" description="Basic and acidic residues" evidence="1">
    <location>
        <begin position="391"/>
        <end position="400"/>
    </location>
</feature>
<gene>
    <name evidence="2" type="ORF">RHTO0S_10e03928g</name>
</gene>
<feature type="compositionally biased region" description="Acidic residues" evidence="1">
    <location>
        <begin position="455"/>
        <end position="470"/>
    </location>
</feature>
<sequence>MGGNKGGPKGKAGQSGGVEPSDGDHAGQDWIMKLPDELLLSIARFYNPPIPFQLGHFTLSSRYIQDGRTELRALVATCKRFAKVLRPVLYRTMVFIDDKRRTKTVNFYHAKETHDLVKEMYWQPSYLYNDMSPLFLPLAKNLTYLVLAFLPQDVPDDFIADDYAGLTTLTKSFTDALRQLKNLSALEIPFWESRQDKSFHFGEEILPALDSLSIGDWQEWDAFEHSHKITTVKWLIHPDIDMEEGLLEGFNENLAANAKYFQFSAHSGWGRTDLPEKLPDTVAHASWYKDIKNHPLESLTLHGFNPITSYKEEWAKTLPSFLSLLQMSNLHHIAFIDVPSLRNSDRVPLNWDDLEPLQKIDTVQISLATEEDVGKHGGDPEQHDEDGGDEAEGKQHDEMSQRQIAPDDLQALLRCFPNIKHLTLANFHRCKKPEEVEQNRKERQKERDEKQQEKEENDEMDEDEEEEEDPIERFAEDIFQPAARDFVNALGLLEQYDKLEQVIFRSVEAELVIRFRRGGEEEDDDRWHEELRRLY</sequence>
<proteinExistence type="predicted"/>
<protein>
    <submittedName>
        <fullName evidence="2">RHTO0S10e03928g2_1</fullName>
    </submittedName>
</protein>
<reference evidence="2" key="1">
    <citation type="journal article" date="2014" name="Genome Announc.">
        <title>Draft genome sequence of Rhodosporidium toruloides CECT1137, an oleaginous yeast of biotechnological interest.</title>
        <authorList>
            <person name="Morin N."/>
            <person name="Calcas X."/>
            <person name="Devillers H."/>
            <person name="Durrens P."/>
            <person name="Sherman D.J."/>
            <person name="Nicaud J.-M."/>
            <person name="Neuveglise C."/>
        </authorList>
    </citation>
    <scope>NUCLEOTIDE SEQUENCE</scope>
    <source>
        <strain evidence="2">CECT1137</strain>
    </source>
</reference>